<name>A0A4R6NZG7_NOCIG</name>
<sequence length="34" mass="3378">MSLLFVVLNVCGGGMSMAAVVGLVTSDRVGHEGA</sequence>
<dbReference type="AlphaFoldDB" id="A0A4R6NZG7"/>
<proteinExistence type="predicted"/>
<organism evidence="1 2">
    <name type="scientific">Nocardia ignorata</name>
    <dbReference type="NCBI Taxonomy" id="145285"/>
    <lineage>
        <taxon>Bacteria</taxon>
        <taxon>Bacillati</taxon>
        <taxon>Actinomycetota</taxon>
        <taxon>Actinomycetes</taxon>
        <taxon>Mycobacteriales</taxon>
        <taxon>Nocardiaceae</taxon>
        <taxon>Nocardia</taxon>
    </lineage>
</organism>
<reference evidence="1 2" key="1">
    <citation type="submission" date="2019-03" db="EMBL/GenBank/DDBJ databases">
        <title>Genomic Encyclopedia of Type Strains, Phase IV (KMG-IV): sequencing the most valuable type-strain genomes for metagenomic binning, comparative biology and taxonomic classification.</title>
        <authorList>
            <person name="Goeker M."/>
        </authorList>
    </citation>
    <scope>NUCLEOTIDE SEQUENCE [LARGE SCALE GENOMIC DNA]</scope>
    <source>
        <strain evidence="1 2">DSM 44496</strain>
    </source>
</reference>
<dbReference type="Proteomes" id="UP000295087">
    <property type="component" value="Unassembled WGS sequence"/>
</dbReference>
<accession>A0A4R6NZG7</accession>
<keyword evidence="2" id="KW-1185">Reference proteome</keyword>
<protein>
    <submittedName>
        <fullName evidence="1">Uncharacterized protein</fullName>
    </submittedName>
</protein>
<gene>
    <name evidence="1" type="ORF">DFR75_11631</name>
</gene>
<comment type="caution">
    <text evidence="1">The sequence shown here is derived from an EMBL/GenBank/DDBJ whole genome shotgun (WGS) entry which is preliminary data.</text>
</comment>
<evidence type="ECO:0000313" key="2">
    <source>
        <dbReference type="Proteomes" id="UP000295087"/>
    </source>
</evidence>
<evidence type="ECO:0000313" key="1">
    <source>
        <dbReference type="EMBL" id="TDP28633.1"/>
    </source>
</evidence>
<dbReference type="EMBL" id="SNXK01000016">
    <property type="protein sequence ID" value="TDP28633.1"/>
    <property type="molecule type" value="Genomic_DNA"/>
</dbReference>